<keyword evidence="10" id="KW-0966">Cell projection</keyword>
<protein>
    <submittedName>
        <fullName evidence="15">Kinesin-like protein KIF27</fullName>
    </submittedName>
</protein>
<dbReference type="PROSITE" id="PS50067">
    <property type="entry name" value="KINESIN_MOTOR_2"/>
    <property type="match status" value="1"/>
</dbReference>
<feature type="region of interest" description="Disordered" evidence="13">
    <location>
        <begin position="1326"/>
        <end position="1346"/>
    </location>
</feature>
<reference evidence="15 16" key="1">
    <citation type="submission" date="2016-02" db="EMBL/GenBank/DDBJ databases">
        <title>Band-tailed pigeon sequencing and assembly.</title>
        <authorList>
            <person name="Soares A.E."/>
            <person name="Novak B.J."/>
            <person name="Rice E.S."/>
            <person name="O'Connell B."/>
            <person name="Chang D."/>
            <person name="Weber S."/>
            <person name="Shapiro B."/>
        </authorList>
    </citation>
    <scope>NUCLEOTIDE SEQUENCE [LARGE SCALE GENOMIC DNA]</scope>
    <source>
        <strain evidence="15">BTP2013</strain>
        <tissue evidence="15">Blood</tissue>
    </source>
</reference>
<dbReference type="GO" id="GO:0005929">
    <property type="term" value="C:cilium"/>
    <property type="evidence" value="ECO:0007669"/>
    <property type="project" value="UniProtKB-SubCell"/>
</dbReference>
<dbReference type="GO" id="GO:0005524">
    <property type="term" value="F:ATP binding"/>
    <property type="evidence" value="ECO:0007669"/>
    <property type="project" value="UniProtKB-UniRule"/>
</dbReference>
<dbReference type="GO" id="GO:0007052">
    <property type="term" value="P:mitotic spindle organization"/>
    <property type="evidence" value="ECO:0007669"/>
    <property type="project" value="TreeGrafter"/>
</dbReference>
<sequence>MESVTEEIPVKVAVRIRPLLSKEVLHNHQVCVRLVPNTQQIIIGKDRVFTFDFVFGKNSTQEEVYTVCIKPLVVSLTEGYNATVFAYGQTGSGKTYTIGGGHIASIAEDEKGIIPRAIQELFQHISENCKIDFHVKVSYIEVYKEELRDLLELETSVKELHIREDEKGNTVIVGAKEFQVECADEVISLLESGNAARHTGTTQMNEHSSRSHAVFTISICQKQFAESRTNTGAAQDSSWKSAQMISSKFHFVDLAGSERVTKTGNTGERFKESIQINSGLLALGNVISALGDPKRKSVHIPYRDAKITRILKDSLGGNAKTVMITCISPSSSDFDESLNSLKYANRARNIRNKPVVNYNPDQDRFDEMELEIRLLREALQNQQVSNQCSHDLNQERSRISSLEEQLCRLQVQCFSYRNCIDEAFPFLVDLNDDVSLKRSQRDRLQSWIAMVQEVRKEDLTMQGTDTGTGTIQESHHITILQLKRELKKCQQALVMDEEVFSQKDHELQILQNQIKTLLQENKEQLESLKEAQEKHRLQNEKMVEQQMVIDQLKETLEKFADVKTLDFSNACEDGPAVAESARRPYSVPLTKSLLHPLKPRLGTETRKVYTSPPAFSLAWIMAEFRARSQMILSNIEDQDKVLHCHHSDQSDEEEENTGNKKKTSFKNSINQTWTQKQASRCFLPDLSDMKCQADKCALSNKSALQTDTTTGEEIDSLQKSHVFNMQKLKNSELRLTEAEHKMRELALNIKMKEELIKELVRTGKDAQSVSRQYSLKITKLEQESKQAKMELAETQKWLQELENKELRDIPEKVMLQKEFQKKMDAAMLKVEALQKKQQDTKNLASLSNQSERQAIELEQNVAQMKHQQTQLQKRLREESEKKKQLEAEIQQDQEQIKELQLKMEQQQKILKLKDKEIAAFKKKKNNSVEASQKLQKLEEQKKWLDEEIERILQQREQLGELEEDLKKREAIVAKKEALLQEKSHLEIKKLRSSQALNKDSKKLSTRLSMLDQELCDKGMQLQGSTSEDKADLLEKIQVLQTERDQLLRRRNSVDEKLKDGKVLSPEEEHVLFQLEEGIEALEAAIDYKNESIQNRQHLLRSSSQILSQSENNVIGKLVSLSAPELRAILFKYFNKIVSLRESERKLQLQIEEKEMKVIDQDNIIRELESALEHVKLQCDRQLTLQHKEHEKKLQLILHHFKEQDSEGIAETLKGYEVKVQQLEKDLFFYKKTSRELKKKLKSLFGESSHQLLASTKYNSADDKASSQDEAEVVSEEFRSTLNPETNNHPGKKKETEKTSILRTQQNSYQLGEDVSEFGCNKECLSSNSDDKTGTDEAQPLKSHPQLPSVIQRREAVTQLQGVTSVKLSRRELRHVPPSELSLRRSSLGVGVGLISPDSTKMDQKSSGPKT</sequence>
<dbReference type="GO" id="GO:0007018">
    <property type="term" value="P:microtubule-based movement"/>
    <property type="evidence" value="ECO:0007669"/>
    <property type="project" value="InterPro"/>
</dbReference>
<proteinExistence type="inferred from homology"/>
<evidence type="ECO:0000256" key="11">
    <source>
        <dbReference type="PROSITE-ProRule" id="PRU00283"/>
    </source>
</evidence>
<evidence type="ECO:0000256" key="8">
    <source>
        <dbReference type="ARBA" id="ARBA00023175"/>
    </source>
</evidence>
<dbReference type="InterPro" id="IPR019821">
    <property type="entry name" value="Kinesin_motor_CS"/>
</dbReference>
<dbReference type="GO" id="GO:0003777">
    <property type="term" value="F:microtubule motor activity"/>
    <property type="evidence" value="ECO:0007669"/>
    <property type="project" value="InterPro"/>
</dbReference>
<evidence type="ECO:0000256" key="12">
    <source>
        <dbReference type="SAM" id="Coils"/>
    </source>
</evidence>
<evidence type="ECO:0000256" key="13">
    <source>
        <dbReference type="SAM" id="MobiDB-lite"/>
    </source>
</evidence>
<dbReference type="Gene3D" id="3.40.850.10">
    <property type="entry name" value="Kinesin motor domain"/>
    <property type="match status" value="1"/>
</dbReference>
<feature type="coiled-coil region" evidence="12">
    <location>
        <begin position="728"/>
        <end position="971"/>
    </location>
</feature>
<dbReference type="Proteomes" id="UP000190648">
    <property type="component" value="Unassembled WGS sequence"/>
</dbReference>
<evidence type="ECO:0000256" key="9">
    <source>
        <dbReference type="ARBA" id="ARBA00023212"/>
    </source>
</evidence>
<keyword evidence="8 11" id="KW-0505">Motor protein</keyword>
<dbReference type="SMART" id="SM00129">
    <property type="entry name" value="KISc"/>
    <property type="match status" value="1"/>
</dbReference>
<evidence type="ECO:0000313" key="16">
    <source>
        <dbReference type="Proteomes" id="UP000190648"/>
    </source>
</evidence>
<evidence type="ECO:0000256" key="7">
    <source>
        <dbReference type="ARBA" id="ARBA00023069"/>
    </source>
</evidence>
<dbReference type="PROSITE" id="PS00411">
    <property type="entry name" value="KINESIN_MOTOR_1"/>
    <property type="match status" value="1"/>
</dbReference>
<gene>
    <name evidence="15" type="primary">KIF27</name>
    <name evidence="15" type="ORF">AV530_014112</name>
</gene>
<name>A0A1V4KD36_PATFA</name>
<feature type="binding site" evidence="11">
    <location>
        <begin position="88"/>
        <end position="95"/>
    </location>
    <ligand>
        <name>ATP</name>
        <dbReference type="ChEBI" id="CHEBI:30616"/>
    </ligand>
</feature>
<feature type="coiled-coil region" evidence="12">
    <location>
        <begin position="500"/>
        <end position="545"/>
    </location>
</feature>
<evidence type="ECO:0000313" key="15">
    <source>
        <dbReference type="EMBL" id="OPJ82338.1"/>
    </source>
</evidence>
<organism evidence="15 16">
    <name type="scientific">Patagioenas fasciata monilis</name>
    <dbReference type="NCBI Taxonomy" id="372326"/>
    <lineage>
        <taxon>Eukaryota</taxon>
        <taxon>Metazoa</taxon>
        <taxon>Chordata</taxon>
        <taxon>Craniata</taxon>
        <taxon>Vertebrata</taxon>
        <taxon>Euteleostomi</taxon>
        <taxon>Archelosauria</taxon>
        <taxon>Archosauria</taxon>
        <taxon>Dinosauria</taxon>
        <taxon>Saurischia</taxon>
        <taxon>Theropoda</taxon>
        <taxon>Coelurosauria</taxon>
        <taxon>Aves</taxon>
        <taxon>Neognathae</taxon>
        <taxon>Neoaves</taxon>
        <taxon>Columbimorphae</taxon>
        <taxon>Columbiformes</taxon>
        <taxon>Columbidae</taxon>
        <taxon>Patagioenas</taxon>
    </lineage>
</organism>
<evidence type="ECO:0000256" key="4">
    <source>
        <dbReference type="ARBA" id="ARBA00022741"/>
    </source>
</evidence>
<keyword evidence="7" id="KW-0969">Cilium</keyword>
<evidence type="ECO:0000256" key="10">
    <source>
        <dbReference type="ARBA" id="ARBA00023273"/>
    </source>
</evidence>
<dbReference type="InterPro" id="IPR001752">
    <property type="entry name" value="Kinesin_motor_dom"/>
</dbReference>
<dbReference type="InterPro" id="IPR027640">
    <property type="entry name" value="Kinesin-like_fam"/>
</dbReference>
<dbReference type="OrthoDB" id="3176171at2759"/>
<keyword evidence="6 12" id="KW-0175">Coiled coil</keyword>
<dbReference type="InterPro" id="IPR036961">
    <property type="entry name" value="Kinesin_motor_dom_sf"/>
</dbReference>
<feature type="region of interest" description="Disordered" evidence="13">
    <location>
        <begin position="1257"/>
        <end position="1300"/>
    </location>
</feature>
<evidence type="ECO:0000259" key="14">
    <source>
        <dbReference type="PROSITE" id="PS50067"/>
    </source>
</evidence>
<dbReference type="STRING" id="372326.A0A1V4KD36"/>
<dbReference type="SUPFAM" id="SSF52540">
    <property type="entry name" value="P-loop containing nucleoside triphosphate hydrolases"/>
    <property type="match status" value="1"/>
</dbReference>
<keyword evidence="9" id="KW-0206">Cytoskeleton</keyword>
<dbReference type="GO" id="GO:0005875">
    <property type="term" value="C:microtubule associated complex"/>
    <property type="evidence" value="ECO:0007669"/>
    <property type="project" value="TreeGrafter"/>
</dbReference>
<keyword evidence="4 11" id="KW-0547">Nucleotide-binding</keyword>
<feature type="region of interest" description="Disordered" evidence="13">
    <location>
        <begin position="1370"/>
        <end position="1410"/>
    </location>
</feature>
<comment type="similarity">
    <text evidence="11">Belongs to the TRAFAC class myosin-kinesin ATPase superfamily. Kinesin family.</text>
</comment>
<feature type="domain" description="Kinesin motor" evidence="14">
    <location>
        <begin position="9"/>
        <end position="350"/>
    </location>
</feature>
<evidence type="ECO:0000256" key="1">
    <source>
        <dbReference type="ARBA" id="ARBA00004138"/>
    </source>
</evidence>
<evidence type="ECO:0000256" key="5">
    <source>
        <dbReference type="ARBA" id="ARBA00022840"/>
    </source>
</evidence>
<dbReference type="EMBL" id="LSYS01003700">
    <property type="protein sequence ID" value="OPJ82338.1"/>
    <property type="molecule type" value="Genomic_DNA"/>
</dbReference>
<dbReference type="CDD" id="cd01372">
    <property type="entry name" value="KISc_KIF4"/>
    <property type="match status" value="1"/>
</dbReference>
<evidence type="ECO:0000256" key="2">
    <source>
        <dbReference type="ARBA" id="ARBA00004245"/>
    </source>
</evidence>
<dbReference type="FunFam" id="3.40.850.10:FF:000025">
    <property type="entry name" value="kinesin-like protein KIF27 isoform X1"/>
    <property type="match status" value="1"/>
</dbReference>
<dbReference type="InterPro" id="IPR027417">
    <property type="entry name" value="P-loop_NTPase"/>
</dbReference>
<feature type="compositionally biased region" description="Polar residues" evidence="13">
    <location>
        <begin position="1279"/>
        <end position="1288"/>
    </location>
</feature>
<keyword evidence="16" id="KW-1185">Reference proteome</keyword>
<dbReference type="GO" id="GO:0008017">
    <property type="term" value="F:microtubule binding"/>
    <property type="evidence" value="ECO:0007669"/>
    <property type="project" value="InterPro"/>
</dbReference>
<feature type="coiled-coil region" evidence="12">
    <location>
        <begin position="1029"/>
        <end position="1056"/>
    </location>
</feature>
<keyword evidence="3" id="KW-0963">Cytoplasm</keyword>
<dbReference type="Pfam" id="PF00225">
    <property type="entry name" value="Kinesin"/>
    <property type="match status" value="1"/>
</dbReference>
<dbReference type="PRINTS" id="PR00380">
    <property type="entry name" value="KINESINHEAVY"/>
</dbReference>
<dbReference type="PANTHER" id="PTHR47969">
    <property type="entry name" value="CHROMOSOME-ASSOCIATED KINESIN KIF4A-RELATED"/>
    <property type="match status" value="1"/>
</dbReference>
<feature type="region of interest" description="Disordered" evidence="13">
    <location>
        <begin position="645"/>
        <end position="667"/>
    </location>
</feature>
<dbReference type="Pfam" id="PF25764">
    <property type="entry name" value="KIF21A_4th"/>
    <property type="match status" value="1"/>
</dbReference>
<comment type="subcellular location">
    <subcellularLocation>
        <location evidence="1">Cell projection</location>
        <location evidence="1">Cilium</location>
    </subcellularLocation>
    <subcellularLocation>
        <location evidence="2">Cytoplasm</location>
        <location evidence="2">Cytoskeleton</location>
    </subcellularLocation>
</comment>
<dbReference type="PANTHER" id="PTHR47969:SF30">
    <property type="entry name" value="KINESIN FAMILY MEMBER 27"/>
    <property type="match status" value="1"/>
</dbReference>
<dbReference type="GO" id="GO:0051231">
    <property type="term" value="P:spindle elongation"/>
    <property type="evidence" value="ECO:0007669"/>
    <property type="project" value="TreeGrafter"/>
</dbReference>
<evidence type="ECO:0000256" key="3">
    <source>
        <dbReference type="ARBA" id="ARBA00022490"/>
    </source>
</evidence>
<comment type="caution">
    <text evidence="15">The sequence shown here is derived from an EMBL/GenBank/DDBJ whole genome shotgun (WGS) entry which is preliminary data.</text>
</comment>
<keyword evidence="5 11" id="KW-0067">ATP-binding</keyword>
<evidence type="ECO:0000256" key="6">
    <source>
        <dbReference type="ARBA" id="ARBA00023054"/>
    </source>
</evidence>
<accession>A0A1V4KD36</accession>